<dbReference type="AlphaFoldDB" id="A0A3P8VZZ5"/>
<sequence length="210" mass="22875">MMLRRCGPQSVRKVTVVMLVILGMGVDTAPTDRDFPFSRTHASTAPEKSSALNLSHYLKEWLVSTKAAGVDGTSRTTTRTFTSHGTRAVRPKNNHDTAGPGKQAHMLKMISALEELNRTLNSTLSSRITIIPRANGRNGGRKHKGVKVPPSNGGDRTTTAIPAVANSTEPRVSTDAIGPSLTGRNFKKSVPPQNRKPNKRVCFWKYCSQN</sequence>
<evidence type="ECO:0000256" key="2">
    <source>
        <dbReference type="ARBA" id="ARBA00006719"/>
    </source>
</evidence>
<feature type="compositionally biased region" description="Polar residues" evidence="6">
    <location>
        <begin position="154"/>
        <end position="171"/>
    </location>
</feature>
<dbReference type="STRING" id="244447.ENSCSEP00000020838"/>
<dbReference type="GO" id="GO:0005179">
    <property type="term" value="F:hormone activity"/>
    <property type="evidence" value="ECO:0007669"/>
    <property type="project" value="UniProtKB-KW"/>
</dbReference>
<dbReference type="PROSITE" id="PS00984">
    <property type="entry name" value="UROTENSIN_II"/>
    <property type="match status" value="1"/>
</dbReference>
<feature type="signal peptide" evidence="7">
    <location>
        <begin position="1"/>
        <end position="28"/>
    </location>
</feature>
<evidence type="ECO:0000313" key="9">
    <source>
        <dbReference type="Proteomes" id="UP000265120"/>
    </source>
</evidence>
<keyword evidence="5" id="KW-1015">Disulfide bond</keyword>
<comment type="subcellular location">
    <subcellularLocation>
        <location evidence="1">Secreted</location>
    </subcellularLocation>
</comment>
<dbReference type="GO" id="GO:0008217">
    <property type="term" value="P:regulation of blood pressure"/>
    <property type="evidence" value="ECO:0007669"/>
    <property type="project" value="InterPro"/>
</dbReference>
<keyword evidence="3" id="KW-0964">Secreted</keyword>
<reference evidence="8" key="2">
    <citation type="submission" date="2025-08" db="UniProtKB">
        <authorList>
            <consortium name="Ensembl"/>
        </authorList>
    </citation>
    <scope>IDENTIFICATION</scope>
</reference>
<dbReference type="InterPro" id="IPR001483">
    <property type="entry name" value="Urotensin_II"/>
</dbReference>
<dbReference type="Ensembl" id="ENSCSET00000021108.1">
    <property type="protein sequence ID" value="ENSCSEP00000020838.1"/>
    <property type="gene ID" value="ENSCSEG00000013310.1"/>
</dbReference>
<dbReference type="GO" id="GO:0005576">
    <property type="term" value="C:extracellular region"/>
    <property type="evidence" value="ECO:0007669"/>
    <property type="project" value="UniProtKB-SubCell"/>
</dbReference>
<dbReference type="OMA" id="MMLMILG"/>
<dbReference type="GO" id="GO:0097746">
    <property type="term" value="P:blood vessel diameter maintenance"/>
    <property type="evidence" value="ECO:0007669"/>
    <property type="project" value="InterPro"/>
</dbReference>
<dbReference type="InParanoid" id="A0A3P8VZZ5"/>
<dbReference type="GeneTree" id="ENSGT00690000103830"/>
<evidence type="ECO:0000256" key="4">
    <source>
        <dbReference type="ARBA" id="ARBA00022702"/>
    </source>
</evidence>
<evidence type="ECO:0000256" key="7">
    <source>
        <dbReference type="SAM" id="SignalP"/>
    </source>
</evidence>
<protein>
    <recommendedName>
        <fullName evidence="10">Urotensin II-related peptide</fullName>
    </recommendedName>
</protein>
<keyword evidence="7" id="KW-0732">Signal</keyword>
<evidence type="ECO:0008006" key="10">
    <source>
        <dbReference type="Google" id="ProtNLM"/>
    </source>
</evidence>
<reference evidence="8" key="3">
    <citation type="submission" date="2025-09" db="UniProtKB">
        <authorList>
            <consortium name="Ensembl"/>
        </authorList>
    </citation>
    <scope>IDENTIFICATION</scope>
</reference>
<accession>A0A3P8VZZ5</accession>
<feature type="region of interest" description="Disordered" evidence="6">
    <location>
        <begin position="133"/>
        <end position="197"/>
    </location>
</feature>
<evidence type="ECO:0000256" key="6">
    <source>
        <dbReference type="SAM" id="MobiDB-lite"/>
    </source>
</evidence>
<dbReference type="KEGG" id="csem:103389735"/>
<proteinExistence type="inferred from homology"/>
<feature type="chain" id="PRO_5018029143" description="Urotensin II-related peptide" evidence="7">
    <location>
        <begin position="29"/>
        <end position="210"/>
    </location>
</feature>
<evidence type="ECO:0000256" key="5">
    <source>
        <dbReference type="ARBA" id="ARBA00023157"/>
    </source>
</evidence>
<evidence type="ECO:0000256" key="1">
    <source>
        <dbReference type="ARBA" id="ARBA00004613"/>
    </source>
</evidence>
<evidence type="ECO:0000313" key="8">
    <source>
        <dbReference type="Ensembl" id="ENSCSEP00000020838.1"/>
    </source>
</evidence>
<name>A0A3P8VZZ5_CYNSE</name>
<dbReference type="Proteomes" id="UP000265120">
    <property type="component" value="Chromosome 14"/>
</dbReference>
<evidence type="ECO:0000256" key="3">
    <source>
        <dbReference type="ARBA" id="ARBA00022525"/>
    </source>
</evidence>
<keyword evidence="9" id="KW-1185">Reference proteome</keyword>
<organism evidence="8 9">
    <name type="scientific">Cynoglossus semilaevis</name>
    <name type="common">Tongue sole</name>
    <dbReference type="NCBI Taxonomy" id="244447"/>
    <lineage>
        <taxon>Eukaryota</taxon>
        <taxon>Metazoa</taxon>
        <taxon>Chordata</taxon>
        <taxon>Craniata</taxon>
        <taxon>Vertebrata</taxon>
        <taxon>Euteleostomi</taxon>
        <taxon>Actinopterygii</taxon>
        <taxon>Neopterygii</taxon>
        <taxon>Teleostei</taxon>
        <taxon>Neoteleostei</taxon>
        <taxon>Acanthomorphata</taxon>
        <taxon>Carangaria</taxon>
        <taxon>Pleuronectiformes</taxon>
        <taxon>Pleuronectoidei</taxon>
        <taxon>Cynoglossidae</taxon>
        <taxon>Cynoglossinae</taxon>
        <taxon>Cynoglossus</taxon>
    </lineage>
</organism>
<keyword evidence="4" id="KW-0372">Hormone</keyword>
<comment type="similarity">
    <text evidence="2">Belongs to the urotensin-2 family.</text>
</comment>
<reference evidence="8 9" key="1">
    <citation type="journal article" date="2014" name="Nat. Genet.">
        <title>Whole-genome sequence of a flatfish provides insights into ZW sex chromosome evolution and adaptation to a benthic lifestyle.</title>
        <authorList>
            <person name="Chen S."/>
            <person name="Zhang G."/>
            <person name="Shao C."/>
            <person name="Huang Q."/>
            <person name="Liu G."/>
            <person name="Zhang P."/>
            <person name="Song W."/>
            <person name="An N."/>
            <person name="Chalopin D."/>
            <person name="Volff J.N."/>
            <person name="Hong Y."/>
            <person name="Li Q."/>
            <person name="Sha Z."/>
            <person name="Zhou H."/>
            <person name="Xie M."/>
            <person name="Yu Q."/>
            <person name="Liu Y."/>
            <person name="Xiang H."/>
            <person name="Wang N."/>
            <person name="Wu K."/>
            <person name="Yang C."/>
            <person name="Zhou Q."/>
            <person name="Liao X."/>
            <person name="Yang L."/>
            <person name="Hu Q."/>
            <person name="Zhang J."/>
            <person name="Meng L."/>
            <person name="Jin L."/>
            <person name="Tian Y."/>
            <person name="Lian J."/>
            <person name="Yang J."/>
            <person name="Miao G."/>
            <person name="Liu S."/>
            <person name="Liang Z."/>
            <person name="Yan F."/>
            <person name="Li Y."/>
            <person name="Sun B."/>
            <person name="Zhang H."/>
            <person name="Zhang J."/>
            <person name="Zhu Y."/>
            <person name="Du M."/>
            <person name="Zhao Y."/>
            <person name="Schartl M."/>
            <person name="Tang Q."/>
            <person name="Wang J."/>
        </authorList>
    </citation>
    <scope>NUCLEOTIDE SEQUENCE</scope>
</reference>